<protein>
    <submittedName>
        <fullName evidence="4">Anti-sigma factor</fullName>
    </submittedName>
</protein>
<dbReference type="GO" id="GO:0006417">
    <property type="term" value="P:regulation of translation"/>
    <property type="evidence" value="ECO:0007669"/>
    <property type="project" value="TreeGrafter"/>
</dbReference>
<feature type="domain" description="Anti-sigma K factor RskA C-terminal" evidence="3">
    <location>
        <begin position="73"/>
        <end position="215"/>
    </location>
</feature>
<dbReference type="EMBL" id="VHIR01000003">
    <property type="protein sequence ID" value="TQE44107.1"/>
    <property type="molecule type" value="Genomic_DNA"/>
</dbReference>
<dbReference type="InterPro" id="IPR018764">
    <property type="entry name" value="RskA_C"/>
</dbReference>
<comment type="caution">
    <text evidence="4">The sequence shown here is derived from an EMBL/GenBank/DDBJ whole genome shotgun (WGS) entry which is preliminary data.</text>
</comment>
<keyword evidence="2" id="KW-0472">Membrane</keyword>
<evidence type="ECO:0000313" key="4">
    <source>
        <dbReference type="EMBL" id="TQE44107.1"/>
    </source>
</evidence>
<dbReference type="RefSeq" id="WP_066484906.1">
    <property type="nucleotide sequence ID" value="NZ_JADPQA010000001.1"/>
</dbReference>
<organism evidence="4 5">
    <name type="scientific">Corynebacterium phoceense</name>
    <dbReference type="NCBI Taxonomy" id="1686286"/>
    <lineage>
        <taxon>Bacteria</taxon>
        <taxon>Bacillati</taxon>
        <taxon>Actinomycetota</taxon>
        <taxon>Actinomycetes</taxon>
        <taxon>Mycobacteriales</taxon>
        <taxon>Corynebacteriaceae</taxon>
        <taxon>Corynebacterium</taxon>
    </lineage>
</organism>
<keyword evidence="5" id="KW-1185">Reference proteome</keyword>
<dbReference type="Pfam" id="PF10099">
    <property type="entry name" value="RskA_C"/>
    <property type="match status" value="1"/>
</dbReference>
<gene>
    <name evidence="4" type="ORF">EJK80_02940</name>
</gene>
<dbReference type="GO" id="GO:0005886">
    <property type="term" value="C:plasma membrane"/>
    <property type="evidence" value="ECO:0007669"/>
    <property type="project" value="InterPro"/>
</dbReference>
<evidence type="ECO:0000256" key="1">
    <source>
        <dbReference type="SAM" id="MobiDB-lite"/>
    </source>
</evidence>
<dbReference type="InterPro" id="IPR051474">
    <property type="entry name" value="Anti-sigma-K/W_factor"/>
</dbReference>
<keyword evidence="2" id="KW-1133">Transmembrane helix</keyword>
<feature type="region of interest" description="Disordered" evidence="1">
    <location>
        <begin position="37"/>
        <end position="56"/>
    </location>
</feature>
<evidence type="ECO:0000256" key="2">
    <source>
        <dbReference type="SAM" id="Phobius"/>
    </source>
</evidence>
<dbReference type="GO" id="GO:0016989">
    <property type="term" value="F:sigma factor antagonist activity"/>
    <property type="evidence" value="ECO:0007669"/>
    <property type="project" value="TreeGrafter"/>
</dbReference>
<accession>A0A540R940</accession>
<dbReference type="PANTHER" id="PTHR37461:SF1">
    <property type="entry name" value="ANTI-SIGMA-K FACTOR RSKA"/>
    <property type="match status" value="1"/>
</dbReference>
<sequence>MSNTREFDDASFENFLDSVPEVEPPARLKDAVFERLERTPQEPTTVVAGGGNDSGSGDGGVIDLGARRRRPWFAVVAAALVLVIGGVTVAQFLPAGEDTQLAQDAPAPESPGEKEMHAIMGAEDLRSADAEAEGARLQIVSSEDMGKAGAMVDGEPELDAGMGAQVWAVSSTGEMSSAGVIGQDPHDGVWMPFDGDVTKVLVTEEPMAGSAEPSGRMLASVTLNA</sequence>
<reference evidence="4 5" key="1">
    <citation type="submission" date="2019-06" db="EMBL/GenBank/DDBJ databases">
        <title>Draft genome of C. phoceense Strain 272.</title>
        <authorList>
            <person name="Pacheco L.G.C."/>
            <person name="Barberis C.M."/>
            <person name="Almuzara M.N."/>
            <person name="Traglia G.M."/>
            <person name="Santos C.S."/>
            <person name="Rocha D.J.P.G."/>
            <person name="Aguiar E.R.G.R."/>
            <person name="Vay C.A."/>
        </authorList>
    </citation>
    <scope>NUCLEOTIDE SEQUENCE [LARGE SCALE GENOMIC DNA]</scope>
    <source>
        <strain evidence="4 5">272</strain>
    </source>
</reference>
<evidence type="ECO:0000259" key="3">
    <source>
        <dbReference type="Pfam" id="PF10099"/>
    </source>
</evidence>
<dbReference type="STRING" id="1686286.GCA_900092335_01298"/>
<dbReference type="AlphaFoldDB" id="A0A540R940"/>
<dbReference type="PANTHER" id="PTHR37461">
    <property type="entry name" value="ANTI-SIGMA-K FACTOR RSKA"/>
    <property type="match status" value="1"/>
</dbReference>
<dbReference type="Proteomes" id="UP000318080">
    <property type="component" value="Unassembled WGS sequence"/>
</dbReference>
<keyword evidence="2" id="KW-0812">Transmembrane</keyword>
<name>A0A540R940_9CORY</name>
<evidence type="ECO:0000313" key="5">
    <source>
        <dbReference type="Proteomes" id="UP000318080"/>
    </source>
</evidence>
<proteinExistence type="predicted"/>
<feature type="transmembrane region" description="Helical" evidence="2">
    <location>
        <begin position="72"/>
        <end position="93"/>
    </location>
</feature>